<dbReference type="PANTHER" id="PTHR31956:SF1">
    <property type="entry name" value="NON-SPECIFIC PHOSPHOLIPASE C1"/>
    <property type="match status" value="1"/>
</dbReference>
<accession>A0A2R6ATN5</accession>
<name>A0A2R6ATN5_9ARCH</name>
<dbReference type="SUPFAM" id="SSF53649">
    <property type="entry name" value="Alkaline phosphatase-like"/>
    <property type="match status" value="1"/>
</dbReference>
<feature type="transmembrane region" description="Helical" evidence="2">
    <location>
        <begin position="448"/>
        <end position="466"/>
    </location>
</feature>
<dbReference type="AlphaFoldDB" id="A0A2R6ATN5"/>
<dbReference type="GO" id="GO:0042578">
    <property type="term" value="F:phosphoric ester hydrolase activity"/>
    <property type="evidence" value="ECO:0007669"/>
    <property type="project" value="UniProtKB-ARBA"/>
</dbReference>
<evidence type="ECO:0000256" key="2">
    <source>
        <dbReference type="SAM" id="Phobius"/>
    </source>
</evidence>
<evidence type="ECO:0000313" key="3">
    <source>
        <dbReference type="EMBL" id="PSN89736.1"/>
    </source>
</evidence>
<sequence length="474" mass="52741">MLYRLILLVFLLSSFTLQLVAFPSLTATPIRHVVIIIDENHSFDNLFGVYPFGWPPIVDNTTLSVMRPQGLYANYSELESSANGTLNWVSVPRNPSNPSDGYAHPYYAGATSTEDPSEGWGVYHDDYLDNTTNGFYSNSGPQSMAYFSYEQVAPLWDYAEEYVLADNYYAPVLGLTEPNRVAYLVGYPPAFYSDSVLGAVPFNQTLMYQLSEYNVSWGYYVYGYGGGVPWPLTAFAGSDAYASHFHTLTDFYAQLHGDLPAVSWVMFLGGNTSEYDMHPPYNVTAAASKLVQVVDAVMNSGYAESTAVFFTFDEGGGYYDQVVPPKINPYGLGQRIPLLIISLLAREGWVDNNTLSGYSLIGFVDYNWHLPWLTPLVADSDVPGLLSAFNFSSPPRPPLILTPENWTYPIPLQYPIHYGYTATLPNYTPHQPTSTPTSTPNTQTPKTTLLLVPITIGLTLAIITMLKRRRVYRA</sequence>
<keyword evidence="2" id="KW-0812">Transmembrane</keyword>
<dbReference type="InterPro" id="IPR007312">
    <property type="entry name" value="Phosphoesterase"/>
</dbReference>
<comment type="caution">
    <text evidence="3">The sequence shown here is derived from an EMBL/GenBank/DDBJ whole genome shotgun (WGS) entry which is preliminary data.</text>
</comment>
<organism evidence="3 4">
    <name type="scientific">Candidatus Marsarchaeota G2 archaeon OSP_D</name>
    <dbReference type="NCBI Taxonomy" id="1978157"/>
    <lineage>
        <taxon>Archaea</taxon>
        <taxon>Candidatus Marsarchaeota</taxon>
        <taxon>Candidatus Marsarchaeota group 2</taxon>
    </lineage>
</organism>
<keyword evidence="2" id="KW-1133">Transmembrane helix</keyword>
<dbReference type="Pfam" id="PF04185">
    <property type="entry name" value="Phosphoesterase"/>
    <property type="match status" value="1"/>
</dbReference>
<protein>
    <submittedName>
        <fullName evidence="3">Acid phosphatase</fullName>
    </submittedName>
</protein>
<evidence type="ECO:0000313" key="4">
    <source>
        <dbReference type="Proteomes" id="UP000240322"/>
    </source>
</evidence>
<keyword evidence="2" id="KW-0472">Membrane</keyword>
<dbReference type="EMBL" id="NEXE01000092">
    <property type="protein sequence ID" value="PSN89736.1"/>
    <property type="molecule type" value="Genomic_DNA"/>
</dbReference>
<dbReference type="Proteomes" id="UP000240322">
    <property type="component" value="Unassembled WGS sequence"/>
</dbReference>
<gene>
    <name evidence="3" type="ORF">B9Q03_08350</name>
</gene>
<proteinExistence type="predicted"/>
<evidence type="ECO:0000256" key="1">
    <source>
        <dbReference type="ARBA" id="ARBA00022801"/>
    </source>
</evidence>
<dbReference type="InterPro" id="IPR017850">
    <property type="entry name" value="Alkaline_phosphatase_core_sf"/>
</dbReference>
<keyword evidence="1" id="KW-0378">Hydrolase</keyword>
<dbReference type="Gene3D" id="3.40.720.10">
    <property type="entry name" value="Alkaline Phosphatase, subunit A"/>
    <property type="match status" value="2"/>
</dbReference>
<reference evidence="3 4" key="1">
    <citation type="submission" date="2017-04" db="EMBL/GenBank/DDBJ databases">
        <title>Novel microbial lineages endemic to geothermal iron-oxide mats fill important gaps in the evolutionary history of Archaea.</title>
        <authorList>
            <person name="Jay Z.J."/>
            <person name="Beam J.P."/>
            <person name="Dlakic M."/>
            <person name="Rusch D.B."/>
            <person name="Kozubal M.A."/>
            <person name="Inskeep W.P."/>
        </authorList>
    </citation>
    <scope>NUCLEOTIDE SEQUENCE [LARGE SCALE GENOMIC DNA]</scope>
    <source>
        <strain evidence="3">OSP_D</strain>
    </source>
</reference>
<dbReference type="PANTHER" id="PTHR31956">
    <property type="entry name" value="NON-SPECIFIC PHOSPHOLIPASE C4-RELATED"/>
    <property type="match status" value="1"/>
</dbReference>